<dbReference type="Pfam" id="PF00512">
    <property type="entry name" value="HisKA"/>
    <property type="match status" value="1"/>
</dbReference>
<dbReference type="EMBL" id="AP025591">
    <property type="protein sequence ID" value="BDG05534.1"/>
    <property type="molecule type" value="Genomic_DNA"/>
</dbReference>
<feature type="region of interest" description="Disordered" evidence="4">
    <location>
        <begin position="318"/>
        <end position="337"/>
    </location>
</feature>
<evidence type="ECO:0000313" key="8">
    <source>
        <dbReference type="Proteomes" id="UP001162891"/>
    </source>
</evidence>
<dbReference type="RefSeq" id="WP_248354454.1">
    <property type="nucleotide sequence ID" value="NZ_AP025591.1"/>
</dbReference>
<dbReference type="PANTHER" id="PTHR43547:SF2">
    <property type="entry name" value="HYBRID SIGNAL TRANSDUCTION HISTIDINE KINASE C"/>
    <property type="match status" value="1"/>
</dbReference>
<dbReference type="Pfam" id="PF02518">
    <property type="entry name" value="HATPase_c"/>
    <property type="match status" value="1"/>
</dbReference>
<evidence type="ECO:0000256" key="3">
    <source>
        <dbReference type="ARBA" id="ARBA00022553"/>
    </source>
</evidence>
<organism evidence="7 8">
    <name type="scientific">Anaeromyxobacter oryzae</name>
    <dbReference type="NCBI Taxonomy" id="2918170"/>
    <lineage>
        <taxon>Bacteria</taxon>
        <taxon>Pseudomonadati</taxon>
        <taxon>Myxococcota</taxon>
        <taxon>Myxococcia</taxon>
        <taxon>Myxococcales</taxon>
        <taxon>Cystobacterineae</taxon>
        <taxon>Anaeromyxobacteraceae</taxon>
        <taxon>Anaeromyxobacter</taxon>
    </lineage>
</organism>
<evidence type="ECO:0000256" key="2">
    <source>
        <dbReference type="ARBA" id="ARBA00012438"/>
    </source>
</evidence>
<dbReference type="PRINTS" id="PR00344">
    <property type="entry name" value="BCTRLSENSOR"/>
</dbReference>
<dbReference type="InterPro" id="IPR003661">
    <property type="entry name" value="HisK_dim/P_dom"/>
</dbReference>
<keyword evidence="5" id="KW-1133">Transmembrane helix</keyword>
<evidence type="ECO:0000256" key="4">
    <source>
        <dbReference type="SAM" id="MobiDB-lite"/>
    </source>
</evidence>
<keyword evidence="5" id="KW-0812">Transmembrane</keyword>
<protein>
    <recommendedName>
        <fullName evidence="2">histidine kinase</fullName>
        <ecNumber evidence="2">2.7.13.3</ecNumber>
    </recommendedName>
</protein>
<keyword evidence="5" id="KW-0472">Membrane</keyword>
<name>A0ABM7X191_9BACT</name>
<keyword evidence="8" id="KW-1185">Reference proteome</keyword>
<dbReference type="Gene3D" id="3.30.565.10">
    <property type="entry name" value="Histidine kinase-like ATPase, C-terminal domain"/>
    <property type="match status" value="1"/>
</dbReference>
<feature type="compositionally biased region" description="Basic and acidic residues" evidence="4">
    <location>
        <begin position="326"/>
        <end position="337"/>
    </location>
</feature>
<proteinExistence type="predicted"/>
<dbReference type="SUPFAM" id="SSF55874">
    <property type="entry name" value="ATPase domain of HSP90 chaperone/DNA topoisomerase II/histidine kinase"/>
    <property type="match status" value="1"/>
</dbReference>
<evidence type="ECO:0000256" key="1">
    <source>
        <dbReference type="ARBA" id="ARBA00000085"/>
    </source>
</evidence>
<dbReference type="SMART" id="SM00388">
    <property type="entry name" value="HisKA"/>
    <property type="match status" value="1"/>
</dbReference>
<dbReference type="CDD" id="cd00082">
    <property type="entry name" value="HisKA"/>
    <property type="match status" value="1"/>
</dbReference>
<accession>A0ABM7X191</accession>
<dbReference type="InterPro" id="IPR005467">
    <property type="entry name" value="His_kinase_dom"/>
</dbReference>
<dbReference type="InterPro" id="IPR036890">
    <property type="entry name" value="HATPase_C_sf"/>
</dbReference>
<dbReference type="PANTHER" id="PTHR43547">
    <property type="entry name" value="TWO-COMPONENT HISTIDINE KINASE"/>
    <property type="match status" value="1"/>
</dbReference>
<evidence type="ECO:0000259" key="6">
    <source>
        <dbReference type="PROSITE" id="PS50109"/>
    </source>
</evidence>
<dbReference type="InterPro" id="IPR004358">
    <property type="entry name" value="Sig_transdc_His_kin-like_C"/>
</dbReference>
<feature type="transmembrane region" description="Helical" evidence="5">
    <location>
        <begin position="59"/>
        <end position="82"/>
    </location>
</feature>
<keyword evidence="3" id="KW-0597">Phosphoprotein</keyword>
<evidence type="ECO:0000313" key="7">
    <source>
        <dbReference type="EMBL" id="BDG05534.1"/>
    </source>
</evidence>
<reference evidence="8" key="1">
    <citation type="journal article" date="2022" name="Int. J. Syst. Evol. Microbiol.">
        <title>Anaeromyxobacter oryzae sp. nov., Anaeromyxobacter diazotrophicus sp. nov. and Anaeromyxobacter paludicola sp. nov., isolated from paddy soils.</title>
        <authorList>
            <person name="Itoh H."/>
            <person name="Xu Z."/>
            <person name="Mise K."/>
            <person name="Masuda Y."/>
            <person name="Ushijima N."/>
            <person name="Hayakawa C."/>
            <person name="Shiratori Y."/>
            <person name="Senoo K."/>
        </authorList>
    </citation>
    <scope>NUCLEOTIDE SEQUENCE [LARGE SCALE GENOMIC DNA]</scope>
    <source>
        <strain evidence="8">Red232</strain>
    </source>
</reference>
<dbReference type="SUPFAM" id="SSF47384">
    <property type="entry name" value="Homodimeric domain of signal transducing histidine kinase"/>
    <property type="match status" value="1"/>
</dbReference>
<dbReference type="InterPro" id="IPR003594">
    <property type="entry name" value="HATPase_dom"/>
</dbReference>
<gene>
    <name evidence="7" type="ORF">AMOR_45300</name>
</gene>
<dbReference type="CDD" id="cd00075">
    <property type="entry name" value="HATPase"/>
    <property type="match status" value="1"/>
</dbReference>
<dbReference type="Gene3D" id="1.10.287.130">
    <property type="match status" value="1"/>
</dbReference>
<dbReference type="InterPro" id="IPR036097">
    <property type="entry name" value="HisK_dim/P_sf"/>
</dbReference>
<dbReference type="PROSITE" id="PS50109">
    <property type="entry name" value="HIS_KIN"/>
    <property type="match status" value="1"/>
</dbReference>
<feature type="domain" description="Histidine kinase" evidence="6">
    <location>
        <begin position="109"/>
        <end position="321"/>
    </location>
</feature>
<dbReference type="Proteomes" id="UP001162891">
    <property type="component" value="Chromosome"/>
</dbReference>
<dbReference type="SMART" id="SM00387">
    <property type="entry name" value="HATPase_c"/>
    <property type="match status" value="1"/>
</dbReference>
<dbReference type="EC" id="2.7.13.3" evidence="2"/>
<evidence type="ECO:0000256" key="5">
    <source>
        <dbReference type="SAM" id="Phobius"/>
    </source>
</evidence>
<comment type="catalytic activity">
    <reaction evidence="1">
        <text>ATP + protein L-histidine = ADP + protein N-phospho-L-histidine.</text>
        <dbReference type="EC" id="2.7.13.3"/>
    </reaction>
</comment>
<sequence>MKLVPSRIALVLAAVAVATVGGGVLAYRILAHARLDAAAAADAWQASWSIEPLVAELDLATRIVIATGIAVLLLVVIAAFAVRRHLRERELRDREHARVVELQNQLLAMVGHDLRTPLSAIAGSAALLARAPDLPSNRVNLAQRIVSSAGRMSRLVRDLLDFTRVRTEGHLPVSPEPVNLGALCRRVVQEVQAARPGTTLDLEVEGDVTGEWDPARLEQVVSNLLTNACHHGAAGRPVQVSVTGLDDAVRIAVHNEGPPIPEDVLPHMFDPFWRGDGGADRAGLGLGLHIVRSLVEAHGGTIEVTSGAGGTTFSVVLPAPVAPPPRRSDPPGEALAH</sequence>